<feature type="transmembrane region" description="Helical" evidence="7">
    <location>
        <begin position="293"/>
        <end position="315"/>
    </location>
</feature>
<dbReference type="RefSeq" id="WP_122078715.1">
    <property type="nucleotide sequence ID" value="NZ_RFFL01000015.1"/>
</dbReference>
<dbReference type="PROSITE" id="PS00217">
    <property type="entry name" value="SUGAR_TRANSPORT_2"/>
    <property type="match status" value="1"/>
</dbReference>
<feature type="transmembrane region" description="Helical" evidence="7">
    <location>
        <begin position="450"/>
        <end position="470"/>
    </location>
</feature>
<dbReference type="InterPro" id="IPR036259">
    <property type="entry name" value="MFS_trans_sf"/>
</dbReference>
<dbReference type="PROSITE" id="PS50850">
    <property type="entry name" value="MFS"/>
    <property type="match status" value="1"/>
</dbReference>
<dbReference type="PROSITE" id="PS00216">
    <property type="entry name" value="SUGAR_TRANSPORT_1"/>
    <property type="match status" value="1"/>
</dbReference>
<evidence type="ECO:0000256" key="7">
    <source>
        <dbReference type="SAM" id="Phobius"/>
    </source>
</evidence>
<evidence type="ECO:0000259" key="8">
    <source>
        <dbReference type="PROSITE" id="PS50850"/>
    </source>
</evidence>
<organism evidence="9 10">
    <name type="scientific">Stutzerimonas nitrititolerans</name>
    <dbReference type="NCBI Taxonomy" id="2482751"/>
    <lineage>
        <taxon>Bacteria</taxon>
        <taxon>Pseudomonadati</taxon>
        <taxon>Pseudomonadota</taxon>
        <taxon>Gammaproteobacteria</taxon>
        <taxon>Pseudomonadales</taxon>
        <taxon>Pseudomonadaceae</taxon>
        <taxon>Stutzerimonas</taxon>
    </lineage>
</organism>
<dbReference type="InterPro" id="IPR005829">
    <property type="entry name" value="Sugar_transporter_CS"/>
</dbReference>
<dbReference type="Pfam" id="PF00083">
    <property type="entry name" value="Sugar_tr"/>
    <property type="match status" value="1"/>
</dbReference>
<evidence type="ECO:0000256" key="2">
    <source>
        <dbReference type="ARBA" id="ARBA00010992"/>
    </source>
</evidence>
<accession>A0ABX9UYU7</accession>
<keyword evidence="5 7" id="KW-1133">Transmembrane helix</keyword>
<name>A0ABX9UYU7_9GAMM</name>
<evidence type="ECO:0000313" key="9">
    <source>
        <dbReference type="EMBL" id="RMH98590.1"/>
    </source>
</evidence>
<feature type="transmembrane region" description="Helical" evidence="7">
    <location>
        <begin position="203"/>
        <end position="220"/>
    </location>
</feature>
<dbReference type="Proteomes" id="UP000269134">
    <property type="component" value="Unassembled WGS sequence"/>
</dbReference>
<feature type="transmembrane region" description="Helical" evidence="7">
    <location>
        <begin position="51"/>
        <end position="76"/>
    </location>
</feature>
<sequence length="482" mass="52669">MALAYLWNTANISVACKLPDNNKIWSKAMTTIAYIAARFERLPMSGYQRKLFAIIATAWFFDSLDLGMMTFMLGSITAEFGLTSTQAGLLASSSFVGMFLGAAIAGMLADKFGRKPVFQLSMIFWGVGSLLCGFAENVEQLMWFRVLLGFGMGMEFPIGLSLVSEIVPAKSRGRYIAILEGFWPLGFICAGVIAYFFMPIIGWRGIFIALAVPALFVFIVRRCVPESPRWLAEVGRNDEADTTMDRFEASVMRSAQMNALPVVTRSMENAASALVAKARFRDIWQGEYAQRTLMLWGLWFFALLGYYGLTAWLGALLQNAGYEATQSALYTVYISLAGIPGFIFAAWLVEAWGRKGTCVLMLLCSAASAFLYGQAAATAAPLVWLITAGLFMQFFLFGMWSVLYAYTPELYPTRLRATGTGFASSIGRFGALLGPYIVGVLLPLTGQGGVFSMGAISFAIAALLIIFLGVETKGRSLEDVSN</sequence>
<reference evidence="9 10" key="1">
    <citation type="submission" date="2018-10" db="EMBL/GenBank/DDBJ databases">
        <title>Pseudomonas sp. GL14 genome.</title>
        <authorList>
            <person name="Peng J."/>
            <person name="Liu Z.-P."/>
        </authorList>
    </citation>
    <scope>NUCLEOTIDE SEQUENCE [LARGE SCALE GENOMIC DNA]</scope>
    <source>
        <strain evidence="9 10">GL14</strain>
    </source>
</reference>
<feature type="transmembrane region" description="Helical" evidence="7">
    <location>
        <begin position="382"/>
        <end position="406"/>
    </location>
</feature>
<keyword evidence="4 7" id="KW-0812">Transmembrane</keyword>
<dbReference type="Gene3D" id="1.20.1250.20">
    <property type="entry name" value="MFS general substrate transporter like domains"/>
    <property type="match status" value="1"/>
</dbReference>
<dbReference type="PANTHER" id="PTHR23511:SF34">
    <property type="entry name" value="SYNAPTIC VESICLE GLYCOPROTEIN 2"/>
    <property type="match status" value="1"/>
</dbReference>
<dbReference type="SUPFAM" id="SSF103473">
    <property type="entry name" value="MFS general substrate transporter"/>
    <property type="match status" value="1"/>
</dbReference>
<keyword evidence="3" id="KW-0813">Transport</keyword>
<feature type="transmembrane region" description="Helical" evidence="7">
    <location>
        <begin position="88"/>
        <end position="109"/>
    </location>
</feature>
<evidence type="ECO:0000256" key="6">
    <source>
        <dbReference type="ARBA" id="ARBA00023136"/>
    </source>
</evidence>
<feature type="domain" description="Major facilitator superfamily (MFS) profile" evidence="8">
    <location>
        <begin position="51"/>
        <end position="473"/>
    </location>
</feature>
<protein>
    <submittedName>
        <fullName evidence="9">MFS transporter</fullName>
    </submittedName>
</protein>
<evidence type="ECO:0000313" key="10">
    <source>
        <dbReference type="Proteomes" id="UP000269134"/>
    </source>
</evidence>
<evidence type="ECO:0000256" key="3">
    <source>
        <dbReference type="ARBA" id="ARBA00022448"/>
    </source>
</evidence>
<dbReference type="InterPro" id="IPR005828">
    <property type="entry name" value="MFS_sugar_transport-like"/>
</dbReference>
<dbReference type="InterPro" id="IPR020846">
    <property type="entry name" value="MFS_dom"/>
</dbReference>
<feature type="transmembrane region" description="Helical" evidence="7">
    <location>
        <begin position="175"/>
        <end position="197"/>
    </location>
</feature>
<gene>
    <name evidence="9" type="ORF">EA795_17710</name>
</gene>
<comment type="subcellular location">
    <subcellularLocation>
        <location evidence="1">Membrane</location>
        <topology evidence="1">Multi-pass membrane protein</topology>
    </subcellularLocation>
</comment>
<proteinExistence type="inferred from homology"/>
<keyword evidence="6 7" id="KW-0472">Membrane</keyword>
<feature type="transmembrane region" description="Helical" evidence="7">
    <location>
        <begin position="142"/>
        <end position="163"/>
    </location>
</feature>
<dbReference type="PANTHER" id="PTHR23511">
    <property type="entry name" value="SYNAPTIC VESICLE GLYCOPROTEIN 2"/>
    <property type="match status" value="1"/>
</dbReference>
<keyword evidence="10" id="KW-1185">Reference proteome</keyword>
<evidence type="ECO:0000256" key="5">
    <source>
        <dbReference type="ARBA" id="ARBA00022989"/>
    </source>
</evidence>
<feature type="transmembrane region" description="Helical" evidence="7">
    <location>
        <begin position="426"/>
        <end position="444"/>
    </location>
</feature>
<feature type="transmembrane region" description="Helical" evidence="7">
    <location>
        <begin position="356"/>
        <end position="376"/>
    </location>
</feature>
<feature type="transmembrane region" description="Helical" evidence="7">
    <location>
        <begin position="116"/>
        <end position="136"/>
    </location>
</feature>
<evidence type="ECO:0000256" key="1">
    <source>
        <dbReference type="ARBA" id="ARBA00004141"/>
    </source>
</evidence>
<feature type="transmembrane region" description="Helical" evidence="7">
    <location>
        <begin position="327"/>
        <end position="349"/>
    </location>
</feature>
<comment type="similarity">
    <text evidence="2">Belongs to the major facilitator superfamily. Sugar transporter (TC 2.A.1.1) family.</text>
</comment>
<evidence type="ECO:0000256" key="4">
    <source>
        <dbReference type="ARBA" id="ARBA00022692"/>
    </source>
</evidence>
<dbReference type="EMBL" id="RFFL01000015">
    <property type="protein sequence ID" value="RMH98590.1"/>
    <property type="molecule type" value="Genomic_DNA"/>
</dbReference>
<dbReference type="GeneID" id="84610877"/>
<comment type="caution">
    <text evidence="9">The sequence shown here is derived from an EMBL/GenBank/DDBJ whole genome shotgun (WGS) entry which is preliminary data.</text>
</comment>